<dbReference type="InParanoid" id="A0A5C3PHT9"/>
<evidence type="ECO:0000313" key="3">
    <source>
        <dbReference type="EMBL" id="TFK89335.1"/>
    </source>
</evidence>
<evidence type="ECO:0000256" key="1">
    <source>
        <dbReference type="SAM" id="MobiDB-lite"/>
    </source>
</evidence>
<keyword evidence="4" id="KW-1185">Reference proteome</keyword>
<evidence type="ECO:0000256" key="2">
    <source>
        <dbReference type="SAM" id="Phobius"/>
    </source>
</evidence>
<sequence length="294" mass="33057">MFLMRLYASYQRSKLILVIICSFYAIQHLVARPTVQILFGTTTATLVLLSLKVVERPPGIPLPGCLVVPPQQDQLSTAAWAVAMFTTCAYFVLILNKFTYNVSLRRESRKASQVSLFDLPTISPLIYSFLRDSAFYFFLVFAGNMMNLIFQIVFPGRPLLSIGFFWLAAIYAVSASRLCLNTRESLRHGSGGGESDTCWFDDIELHEYPSTARTRHRIRDILPLVPPQDSKSPGVTFAQSVSLQRSNTFDSDRKLQDGREPHTPLSMETRYSGDSYGLIAVAPWIVLDRPAESL</sequence>
<feature type="region of interest" description="Disordered" evidence="1">
    <location>
        <begin position="245"/>
        <end position="268"/>
    </location>
</feature>
<evidence type="ECO:0000313" key="4">
    <source>
        <dbReference type="Proteomes" id="UP000308197"/>
    </source>
</evidence>
<accession>A0A5C3PHT9</accession>
<gene>
    <name evidence="3" type="ORF">K466DRAFT_661641</name>
</gene>
<dbReference type="Proteomes" id="UP000308197">
    <property type="component" value="Unassembled WGS sequence"/>
</dbReference>
<dbReference type="EMBL" id="ML211079">
    <property type="protein sequence ID" value="TFK89335.1"/>
    <property type="molecule type" value="Genomic_DNA"/>
</dbReference>
<feature type="transmembrane region" description="Helical" evidence="2">
    <location>
        <begin position="78"/>
        <end position="100"/>
    </location>
</feature>
<organism evidence="3 4">
    <name type="scientific">Polyporus arcularius HHB13444</name>
    <dbReference type="NCBI Taxonomy" id="1314778"/>
    <lineage>
        <taxon>Eukaryota</taxon>
        <taxon>Fungi</taxon>
        <taxon>Dikarya</taxon>
        <taxon>Basidiomycota</taxon>
        <taxon>Agaricomycotina</taxon>
        <taxon>Agaricomycetes</taxon>
        <taxon>Polyporales</taxon>
        <taxon>Polyporaceae</taxon>
        <taxon>Polyporus</taxon>
    </lineage>
</organism>
<keyword evidence="2" id="KW-1133">Transmembrane helix</keyword>
<dbReference type="AlphaFoldDB" id="A0A5C3PHT9"/>
<reference evidence="3 4" key="1">
    <citation type="journal article" date="2019" name="Nat. Ecol. Evol.">
        <title>Megaphylogeny resolves global patterns of mushroom evolution.</title>
        <authorList>
            <person name="Varga T."/>
            <person name="Krizsan K."/>
            <person name="Foldi C."/>
            <person name="Dima B."/>
            <person name="Sanchez-Garcia M."/>
            <person name="Sanchez-Ramirez S."/>
            <person name="Szollosi G.J."/>
            <person name="Szarkandi J.G."/>
            <person name="Papp V."/>
            <person name="Albert L."/>
            <person name="Andreopoulos W."/>
            <person name="Angelini C."/>
            <person name="Antonin V."/>
            <person name="Barry K.W."/>
            <person name="Bougher N.L."/>
            <person name="Buchanan P."/>
            <person name="Buyck B."/>
            <person name="Bense V."/>
            <person name="Catcheside P."/>
            <person name="Chovatia M."/>
            <person name="Cooper J."/>
            <person name="Damon W."/>
            <person name="Desjardin D."/>
            <person name="Finy P."/>
            <person name="Geml J."/>
            <person name="Haridas S."/>
            <person name="Hughes K."/>
            <person name="Justo A."/>
            <person name="Karasinski D."/>
            <person name="Kautmanova I."/>
            <person name="Kiss B."/>
            <person name="Kocsube S."/>
            <person name="Kotiranta H."/>
            <person name="LaButti K.M."/>
            <person name="Lechner B.E."/>
            <person name="Liimatainen K."/>
            <person name="Lipzen A."/>
            <person name="Lukacs Z."/>
            <person name="Mihaltcheva S."/>
            <person name="Morgado L.N."/>
            <person name="Niskanen T."/>
            <person name="Noordeloos M.E."/>
            <person name="Ohm R.A."/>
            <person name="Ortiz-Santana B."/>
            <person name="Ovrebo C."/>
            <person name="Racz N."/>
            <person name="Riley R."/>
            <person name="Savchenko A."/>
            <person name="Shiryaev A."/>
            <person name="Soop K."/>
            <person name="Spirin V."/>
            <person name="Szebenyi C."/>
            <person name="Tomsovsky M."/>
            <person name="Tulloss R.E."/>
            <person name="Uehling J."/>
            <person name="Grigoriev I.V."/>
            <person name="Vagvolgyi C."/>
            <person name="Papp T."/>
            <person name="Martin F.M."/>
            <person name="Miettinen O."/>
            <person name="Hibbett D.S."/>
            <person name="Nagy L.G."/>
        </authorList>
    </citation>
    <scope>NUCLEOTIDE SEQUENCE [LARGE SCALE GENOMIC DNA]</scope>
    <source>
        <strain evidence="3 4">HHB13444</strain>
    </source>
</reference>
<feature type="compositionally biased region" description="Basic and acidic residues" evidence="1">
    <location>
        <begin position="250"/>
        <end position="262"/>
    </location>
</feature>
<protein>
    <submittedName>
        <fullName evidence="3">Uncharacterized protein</fullName>
    </submittedName>
</protein>
<proteinExistence type="predicted"/>
<feature type="transmembrane region" description="Helical" evidence="2">
    <location>
        <begin position="160"/>
        <end position="180"/>
    </location>
</feature>
<keyword evidence="2" id="KW-0472">Membrane</keyword>
<keyword evidence="2" id="KW-0812">Transmembrane</keyword>
<name>A0A5C3PHT9_9APHY</name>
<feature type="transmembrane region" description="Helical" evidence="2">
    <location>
        <begin position="134"/>
        <end position="154"/>
    </location>
</feature>